<protein>
    <submittedName>
        <fullName evidence="1">Uncharacterized protein</fullName>
    </submittedName>
</protein>
<feature type="non-terminal residue" evidence="1">
    <location>
        <position position="86"/>
    </location>
</feature>
<accession>A0A9K3DFF5</accession>
<proteinExistence type="predicted"/>
<dbReference type="AlphaFoldDB" id="A0A9K3DFF5"/>
<dbReference type="EMBL" id="BDIP01011153">
    <property type="protein sequence ID" value="GIQ93004.1"/>
    <property type="molecule type" value="Genomic_DNA"/>
</dbReference>
<keyword evidence="2" id="KW-1185">Reference proteome</keyword>
<comment type="caution">
    <text evidence="1">The sequence shown here is derived from an EMBL/GenBank/DDBJ whole genome shotgun (WGS) entry which is preliminary data.</text>
</comment>
<evidence type="ECO:0000313" key="1">
    <source>
        <dbReference type="EMBL" id="GIQ93004.1"/>
    </source>
</evidence>
<reference evidence="1 2" key="1">
    <citation type="journal article" date="2018" name="PLoS ONE">
        <title>The draft genome of Kipferlia bialata reveals reductive genome evolution in fornicate parasites.</title>
        <authorList>
            <person name="Tanifuji G."/>
            <person name="Takabayashi S."/>
            <person name="Kume K."/>
            <person name="Takagi M."/>
            <person name="Nakayama T."/>
            <person name="Kamikawa R."/>
            <person name="Inagaki Y."/>
            <person name="Hashimoto T."/>
        </authorList>
    </citation>
    <scope>NUCLEOTIDE SEQUENCE [LARGE SCALE GENOMIC DNA]</scope>
    <source>
        <strain evidence="1">NY0173</strain>
    </source>
</reference>
<name>A0A9K3DFF5_9EUKA</name>
<evidence type="ECO:0000313" key="2">
    <source>
        <dbReference type="Proteomes" id="UP000265618"/>
    </source>
</evidence>
<dbReference type="Proteomes" id="UP000265618">
    <property type="component" value="Unassembled WGS sequence"/>
</dbReference>
<organism evidence="1 2">
    <name type="scientific">Kipferlia bialata</name>
    <dbReference type="NCBI Taxonomy" id="797122"/>
    <lineage>
        <taxon>Eukaryota</taxon>
        <taxon>Metamonada</taxon>
        <taxon>Carpediemonas-like organisms</taxon>
        <taxon>Kipferlia</taxon>
    </lineage>
</organism>
<sequence length="86" mass="9458">MLVLNPSPSCRDSQLLVINPVCVDECAIQGLLEHGTISRVMVTHPDQEVAAIAYARRFGVVIHSMLPLPLAESLGVEVQSKFYMHD</sequence>
<gene>
    <name evidence="1" type="ORF">KIPB_017141</name>
</gene>